<dbReference type="PRINTS" id="PR01490">
    <property type="entry name" value="RTXTOXIND"/>
</dbReference>
<dbReference type="PANTHER" id="PTHR30438:SF2">
    <property type="entry name" value="MEMBRANE PROTEIN"/>
    <property type="match status" value="1"/>
</dbReference>
<dbReference type="InterPro" id="IPR059052">
    <property type="entry name" value="HH_YbhG-like"/>
</dbReference>
<dbReference type="Pfam" id="PF25990">
    <property type="entry name" value="Beta-barrel_YknX"/>
    <property type="match status" value="1"/>
</dbReference>
<name>A0A517VQQ8_9PLAN</name>
<dbReference type="SUPFAM" id="SSF111369">
    <property type="entry name" value="HlyD-like secretion proteins"/>
    <property type="match status" value="2"/>
</dbReference>
<keyword evidence="2" id="KW-0812">Transmembrane</keyword>
<feature type="domain" description="YknX-like beta-barrel" evidence="4">
    <location>
        <begin position="310"/>
        <end position="379"/>
    </location>
</feature>
<proteinExistence type="predicted"/>
<keyword evidence="2" id="KW-0472">Membrane</keyword>
<feature type="transmembrane region" description="Helical" evidence="2">
    <location>
        <begin position="17"/>
        <end position="34"/>
    </location>
</feature>
<dbReference type="InterPro" id="IPR058636">
    <property type="entry name" value="Beta-barrel_YknX"/>
</dbReference>
<dbReference type="GO" id="GO:0005886">
    <property type="term" value="C:plasma membrane"/>
    <property type="evidence" value="ECO:0007669"/>
    <property type="project" value="TreeGrafter"/>
</dbReference>
<organism evidence="5 6">
    <name type="scientific">Gimesia aquarii</name>
    <dbReference type="NCBI Taxonomy" id="2527964"/>
    <lineage>
        <taxon>Bacteria</taxon>
        <taxon>Pseudomonadati</taxon>
        <taxon>Planctomycetota</taxon>
        <taxon>Planctomycetia</taxon>
        <taxon>Planctomycetales</taxon>
        <taxon>Planctomycetaceae</taxon>
        <taxon>Gimesia</taxon>
    </lineage>
</organism>
<accession>A0A517VQQ8</accession>
<dbReference type="Pfam" id="PF25881">
    <property type="entry name" value="HH_YBHG"/>
    <property type="match status" value="1"/>
</dbReference>
<keyword evidence="2" id="KW-1133">Transmembrane helix</keyword>
<reference evidence="5 6" key="1">
    <citation type="submission" date="2019-03" db="EMBL/GenBank/DDBJ databases">
        <title>Deep-cultivation of Planctomycetes and their phenomic and genomic characterization uncovers novel biology.</title>
        <authorList>
            <person name="Wiegand S."/>
            <person name="Jogler M."/>
            <person name="Boedeker C."/>
            <person name="Pinto D."/>
            <person name="Vollmers J."/>
            <person name="Rivas-Marin E."/>
            <person name="Kohn T."/>
            <person name="Peeters S.H."/>
            <person name="Heuer A."/>
            <person name="Rast P."/>
            <person name="Oberbeckmann S."/>
            <person name="Bunk B."/>
            <person name="Jeske O."/>
            <person name="Meyerdierks A."/>
            <person name="Storesund J.E."/>
            <person name="Kallscheuer N."/>
            <person name="Luecker S."/>
            <person name="Lage O.M."/>
            <person name="Pohl T."/>
            <person name="Merkel B.J."/>
            <person name="Hornburger P."/>
            <person name="Mueller R.-W."/>
            <person name="Bruemmer F."/>
            <person name="Labrenz M."/>
            <person name="Spormann A.M."/>
            <person name="Op den Camp H."/>
            <person name="Overmann J."/>
            <person name="Amann R."/>
            <person name="Jetten M.S.M."/>
            <person name="Mascher T."/>
            <person name="Medema M.H."/>
            <person name="Devos D.P."/>
            <person name="Kaster A.-K."/>
            <person name="Ovreas L."/>
            <person name="Rohde M."/>
            <person name="Galperin M.Y."/>
            <person name="Jogler C."/>
        </authorList>
    </citation>
    <scope>NUCLEOTIDE SEQUENCE [LARGE SCALE GENOMIC DNA]</scope>
    <source>
        <strain evidence="5 6">V144</strain>
    </source>
</reference>
<dbReference type="KEGG" id="gaw:V144x_07980"/>
<dbReference type="PANTHER" id="PTHR30438">
    <property type="entry name" value="36 KDA ANTIGEN-RELATED"/>
    <property type="match status" value="1"/>
</dbReference>
<evidence type="ECO:0000259" key="4">
    <source>
        <dbReference type="Pfam" id="PF25990"/>
    </source>
</evidence>
<dbReference type="AlphaFoldDB" id="A0A517VQQ8"/>
<evidence type="ECO:0000259" key="3">
    <source>
        <dbReference type="Pfam" id="PF25881"/>
    </source>
</evidence>
<gene>
    <name evidence="5" type="ORF">V144x_07980</name>
</gene>
<evidence type="ECO:0000256" key="1">
    <source>
        <dbReference type="SAM" id="Coils"/>
    </source>
</evidence>
<dbReference type="Gene3D" id="2.40.50.100">
    <property type="match status" value="1"/>
</dbReference>
<evidence type="ECO:0000256" key="2">
    <source>
        <dbReference type="SAM" id="Phobius"/>
    </source>
</evidence>
<protein>
    <submittedName>
        <fullName evidence="5">Putative efflux pump membrane fusion protein</fullName>
    </submittedName>
</protein>
<dbReference type="Gene3D" id="2.40.30.170">
    <property type="match status" value="1"/>
</dbReference>
<evidence type="ECO:0000313" key="6">
    <source>
        <dbReference type="Proteomes" id="UP000318704"/>
    </source>
</evidence>
<dbReference type="EMBL" id="CP037920">
    <property type="protein sequence ID" value="QDT95356.1"/>
    <property type="molecule type" value="Genomic_DNA"/>
</dbReference>
<evidence type="ECO:0000313" key="5">
    <source>
        <dbReference type="EMBL" id="QDT95356.1"/>
    </source>
</evidence>
<keyword evidence="1" id="KW-0175">Coiled coil</keyword>
<dbReference type="Proteomes" id="UP000318704">
    <property type="component" value="Chromosome"/>
</dbReference>
<feature type="domain" description="YbhG-like alpha-helical hairpin" evidence="3">
    <location>
        <begin position="119"/>
        <end position="227"/>
    </location>
</feature>
<sequence>MLVRLDTNYEGKDLNKILGLILLTAALIIALIYSQNRDEPLKVSGFIEADDIRPGSRVGGRVKRVLIEEGQSVSEGDLLIELEPYDLLERRAEAVASLAEAKANYQKLVAGFRVEEVAQAQARVDQLKARLTLLVNGPRPQEIESAIAELHLADAEYRLAKAKHLRIESLFAKKSASTDEMDTANTELQVAASKKEVKQKTVDLLKEGTRKEEIDEAKAQLKQAEEAWQLLKNGSRHEDIKRAEASVKAAEAGLQIIDEQIQELKIIAPLDGTIEAVTLQPGDLVRGNVPVVSILDWNNLWVRCYVPENHLDIQVDQEVDVTIDSYPNQVFQGRVTFVSRQAEFVPRNVQTPEERSKQVFRIKVRIKDQDKLLRPGMSADVWLDRKDTRP</sequence>
<feature type="coiled-coil region" evidence="1">
    <location>
        <begin position="207"/>
        <end position="260"/>
    </location>
</feature>